<dbReference type="EMBL" id="MFIX01000255">
    <property type="protein sequence ID" value="OGG00500.1"/>
    <property type="molecule type" value="Genomic_DNA"/>
</dbReference>
<dbReference type="AlphaFoldDB" id="A0A1F5YK04"/>
<feature type="domain" description="Glycoside hydrolase 123 N-terminal" evidence="2">
    <location>
        <begin position="55"/>
        <end position="161"/>
    </location>
</feature>
<evidence type="ECO:0000313" key="3">
    <source>
        <dbReference type="EMBL" id="OGG00500.1"/>
    </source>
</evidence>
<comment type="caution">
    <text evidence="3">The sequence shown here is derived from an EMBL/GenBank/DDBJ whole genome shotgun (WGS) entry which is preliminary data.</text>
</comment>
<dbReference type="STRING" id="1817867.A3F83_09725"/>
<dbReference type="Pfam" id="PF22680">
    <property type="entry name" value="Glyco_hydro_123_N_2"/>
    <property type="match status" value="1"/>
</dbReference>
<name>A0A1F5YK04_9BACT</name>
<proteinExistence type="predicted"/>
<accession>A0A1F5YK04</accession>
<gene>
    <name evidence="3" type="ORF">A3F83_09725</name>
</gene>
<evidence type="ECO:0000259" key="2">
    <source>
        <dbReference type="Pfam" id="PF22680"/>
    </source>
</evidence>
<reference evidence="3 4" key="1">
    <citation type="journal article" date="2016" name="Nat. Commun.">
        <title>Thousands of microbial genomes shed light on interconnected biogeochemical processes in an aquifer system.</title>
        <authorList>
            <person name="Anantharaman K."/>
            <person name="Brown C.T."/>
            <person name="Hug L.A."/>
            <person name="Sharon I."/>
            <person name="Castelle C.J."/>
            <person name="Probst A.J."/>
            <person name="Thomas B.C."/>
            <person name="Singh A."/>
            <person name="Wilkins M.J."/>
            <person name="Karaoz U."/>
            <person name="Brodie E.L."/>
            <person name="Williams K.H."/>
            <person name="Hubbard S.S."/>
            <person name="Banfield J.F."/>
        </authorList>
    </citation>
    <scope>NUCLEOTIDE SEQUENCE [LARGE SCALE GENOMIC DNA]</scope>
</reference>
<organism evidence="3 4">
    <name type="scientific">Candidatus Glassbacteria bacterium RIFCSPLOWO2_12_FULL_58_11</name>
    <dbReference type="NCBI Taxonomy" id="1817867"/>
    <lineage>
        <taxon>Bacteria</taxon>
        <taxon>Candidatus Glassiibacteriota</taxon>
    </lineage>
</organism>
<dbReference type="PROSITE" id="PS51257">
    <property type="entry name" value="PROKAR_LIPOPROTEIN"/>
    <property type="match status" value="1"/>
</dbReference>
<sequence>MLKILLVLTGLILLALGCAPKSGEKTVKPVSLEAWSAPIEVRTYRGAFSRNPENRNIVLAGLAGETLSAQVVAVSTADIRALKGSLSELAGPDGAAIPASTGLVRYGGFVPVDETMELTADPLLEAASIDVPANLAQPVWLTLKVPREAKPGDYSGKLELSSASGQSASFEVSLKVLPIALPEPPDWSFYLNIWQDPSGVARAHKVKVWSEEHWKLLEDYAKNFGEHGMKSIMTSIVYDPWKSQSGYPFDTMVEWKYPGEFKAGGAGKFEWDFKVFDRYVALMIAAGVKDKIDMYALVMGPGGTTDANIRYLDTAGGNYRTAEMKAGEPLWRETWTAFLPALRTHLKEKGWFEIAALGFDEKPEKIMRLIFDFMIQTAPDFKLAASGGYPGDKRKWSEEVVIHIDDLVNPERWAAVEPLVKSMHADKQRRITWYTACMPHFPNTFLFSPLRESRLIGWLTWKHGFDGYTRWAVNAFPENVWLQPRFKWPTGDMFFVYPGPNGPLDSMRWELLRQGIQDYEVLRMAWERAEKANRQDLLEKLQTAVRRASVIDACRWIPYIEEARATVNEVLLELGSQG</sequence>
<dbReference type="InterPro" id="IPR053850">
    <property type="entry name" value="Glyco_hydro_123_N_2"/>
</dbReference>
<dbReference type="Pfam" id="PF13320">
    <property type="entry name" value="GH123_cat"/>
    <property type="match status" value="1"/>
</dbReference>
<dbReference type="Proteomes" id="UP000179129">
    <property type="component" value="Unassembled WGS sequence"/>
</dbReference>
<dbReference type="InterPro" id="IPR025150">
    <property type="entry name" value="GH123_cat"/>
</dbReference>
<evidence type="ECO:0000313" key="4">
    <source>
        <dbReference type="Proteomes" id="UP000179129"/>
    </source>
</evidence>
<feature type="domain" description="Glycoside hydrolase 123 catalytic" evidence="1">
    <location>
        <begin position="194"/>
        <end position="524"/>
    </location>
</feature>
<evidence type="ECO:0000259" key="1">
    <source>
        <dbReference type="Pfam" id="PF13320"/>
    </source>
</evidence>
<protein>
    <submittedName>
        <fullName evidence="3">Uncharacterized protein</fullName>
    </submittedName>
</protein>